<dbReference type="EMBL" id="MLJJ01000073">
    <property type="protein sequence ID" value="ORM90382.1"/>
    <property type="molecule type" value="Genomic_DNA"/>
</dbReference>
<protein>
    <submittedName>
        <fullName evidence="1">Uncharacterized protein</fullName>
    </submittedName>
</protein>
<name>A0ABX3UMZ8_9GAMM</name>
<organism evidence="1 2">
    <name type="scientific">Pantoea septica</name>
    <dbReference type="NCBI Taxonomy" id="472695"/>
    <lineage>
        <taxon>Bacteria</taxon>
        <taxon>Pseudomonadati</taxon>
        <taxon>Pseudomonadota</taxon>
        <taxon>Gammaproteobacteria</taxon>
        <taxon>Enterobacterales</taxon>
        <taxon>Erwiniaceae</taxon>
        <taxon>Pantoea</taxon>
    </lineage>
</organism>
<keyword evidence="2" id="KW-1185">Reference proteome</keyword>
<evidence type="ECO:0000313" key="2">
    <source>
        <dbReference type="Proteomes" id="UP000193785"/>
    </source>
</evidence>
<proteinExistence type="predicted"/>
<evidence type="ECO:0000313" key="1">
    <source>
        <dbReference type="EMBL" id="ORM90382.1"/>
    </source>
</evidence>
<sequence length="87" mass="9813">MINTRTLSQAAAHKPGFSTPGILQTRSAETLLYAYFFCWPRENALQQKFFFIFIPAMRAKNARLSSGSLLSRNKKQARSGREFAGIV</sequence>
<gene>
    <name evidence="1" type="ORF">HA46_19920</name>
</gene>
<dbReference type="Proteomes" id="UP000193785">
    <property type="component" value="Unassembled WGS sequence"/>
</dbReference>
<reference evidence="1 2" key="1">
    <citation type="journal article" date="2017" name="Antonie Van Leeuwenhoek">
        <title>Phylogenomic resolution of the bacterial genus Pantoea and its relationship with Erwinia and Tatumella.</title>
        <authorList>
            <person name="Palmer M."/>
            <person name="Steenkamp E.T."/>
            <person name="Coetzee M.P."/>
            <person name="Chan W.Y."/>
            <person name="van Zyl E."/>
            <person name="De Maayer P."/>
            <person name="Coutinho T.A."/>
            <person name="Blom J."/>
            <person name="Smits T.H."/>
            <person name="Duffy B."/>
            <person name="Venter S.N."/>
        </authorList>
    </citation>
    <scope>NUCLEOTIDE SEQUENCE [LARGE SCALE GENOMIC DNA]</scope>
    <source>
        <strain evidence="1 2">LMG 5345</strain>
    </source>
</reference>
<accession>A0ABX3UMZ8</accession>
<comment type="caution">
    <text evidence="1">The sequence shown here is derived from an EMBL/GenBank/DDBJ whole genome shotgun (WGS) entry which is preliminary data.</text>
</comment>